<feature type="non-terminal residue" evidence="1">
    <location>
        <position position="1"/>
    </location>
</feature>
<gene>
    <name evidence="1" type="ORF">K0U00_08175</name>
</gene>
<reference evidence="1 2" key="1">
    <citation type="submission" date="2021-07" db="EMBL/GenBank/DDBJ databases">
        <title>Paenibacillus radiodurans sp. nov., isolated from the southeastern edge of Tengger Desert.</title>
        <authorList>
            <person name="Zhang G."/>
        </authorList>
    </citation>
    <scope>NUCLEOTIDE SEQUENCE [LARGE SCALE GENOMIC DNA]</scope>
    <source>
        <strain evidence="1 2">CCM 7311</strain>
    </source>
</reference>
<comment type="caution">
    <text evidence="1">The sequence shown here is derived from an EMBL/GenBank/DDBJ whole genome shotgun (WGS) entry which is preliminary data.</text>
</comment>
<dbReference type="EMBL" id="JAHZIK010000144">
    <property type="protein sequence ID" value="MBW7454013.1"/>
    <property type="molecule type" value="Genomic_DNA"/>
</dbReference>
<protein>
    <submittedName>
        <fullName evidence="1">Sugar ABC transporter substrate-binding protein</fullName>
    </submittedName>
</protein>
<dbReference type="Proteomes" id="UP001519887">
    <property type="component" value="Unassembled WGS sequence"/>
</dbReference>
<name>A0ABS7BZD4_9BACL</name>
<proteinExistence type="predicted"/>
<sequence>PDLIAKWAEVKPGHQDGFKDAVMRQTLENGENSFDYYLKNSDKINAILTPALDQVWLGKKSVEQAFKEVSAKANAEFKGTYPKG</sequence>
<evidence type="ECO:0000313" key="1">
    <source>
        <dbReference type="EMBL" id="MBW7454013.1"/>
    </source>
</evidence>
<organism evidence="1 2">
    <name type="scientific">Paenibacillus sepulcri</name>
    <dbReference type="NCBI Taxonomy" id="359917"/>
    <lineage>
        <taxon>Bacteria</taxon>
        <taxon>Bacillati</taxon>
        <taxon>Bacillota</taxon>
        <taxon>Bacilli</taxon>
        <taxon>Bacillales</taxon>
        <taxon>Paenibacillaceae</taxon>
        <taxon>Paenibacillus</taxon>
    </lineage>
</organism>
<accession>A0ABS7BZD4</accession>
<dbReference type="Gene3D" id="3.40.190.10">
    <property type="entry name" value="Periplasmic binding protein-like II"/>
    <property type="match status" value="1"/>
</dbReference>
<evidence type="ECO:0000313" key="2">
    <source>
        <dbReference type="Proteomes" id="UP001519887"/>
    </source>
</evidence>
<keyword evidence="2" id="KW-1185">Reference proteome</keyword>